<reference evidence="4" key="2">
    <citation type="submission" date="2021-12" db="EMBL/GenBank/DDBJ databases">
        <title>Resequencing data analysis of finger millet.</title>
        <authorList>
            <person name="Hatakeyama M."/>
            <person name="Aluri S."/>
            <person name="Balachadran M.T."/>
            <person name="Sivarajan S.R."/>
            <person name="Poveda L."/>
            <person name="Shimizu-Inatsugi R."/>
            <person name="Schlapbach R."/>
            <person name="Sreeman S.M."/>
            <person name="Shimizu K.K."/>
        </authorList>
    </citation>
    <scope>NUCLEOTIDE SEQUENCE</scope>
</reference>
<dbReference type="PANTHER" id="PTHR21240:SF19">
    <property type="entry name" value="CATALYTIC_ HYDROLASE"/>
    <property type="match status" value="1"/>
</dbReference>
<keyword evidence="5" id="KW-1185">Reference proteome</keyword>
<gene>
    <name evidence="4" type="primary">ga20527</name>
    <name evidence="4" type="ORF">PR202_ga20527</name>
</gene>
<sequence>MASPGAPSAAPCRFFLSPLATAASRALLSSAIPTTRRRLLLSGTTSIVAAAMSVASGSASSCKIIDSHLHVWASPQQVKEGYPYFPGQETTLRGDADFLLEVYVKYSALFRITREAYPYEDTAQLLSRAISSFGANRIMWGSDFPYVVPECGYKEAKEAVFHVAGKIAISSSDLEWILGKTVNQLFQGAWVTS</sequence>
<dbReference type="PANTHER" id="PTHR21240">
    <property type="entry name" value="2-AMINO-3-CARBOXYLMUCONATE-6-SEMIALDEHYDE DECARBOXYLASE"/>
    <property type="match status" value="1"/>
</dbReference>
<dbReference type="Pfam" id="PF04909">
    <property type="entry name" value="Amidohydro_2"/>
    <property type="match status" value="1"/>
</dbReference>
<dbReference type="Gene3D" id="3.20.20.140">
    <property type="entry name" value="Metal-dependent hydrolases"/>
    <property type="match status" value="1"/>
</dbReference>
<dbReference type="GO" id="GO:0016831">
    <property type="term" value="F:carboxy-lyase activity"/>
    <property type="evidence" value="ECO:0007669"/>
    <property type="project" value="UniProtKB-KW"/>
</dbReference>
<evidence type="ECO:0000256" key="2">
    <source>
        <dbReference type="RuleBase" id="RU366045"/>
    </source>
</evidence>
<organism evidence="4 5">
    <name type="scientific">Eleusine coracana subsp. coracana</name>
    <dbReference type="NCBI Taxonomy" id="191504"/>
    <lineage>
        <taxon>Eukaryota</taxon>
        <taxon>Viridiplantae</taxon>
        <taxon>Streptophyta</taxon>
        <taxon>Embryophyta</taxon>
        <taxon>Tracheophyta</taxon>
        <taxon>Spermatophyta</taxon>
        <taxon>Magnoliopsida</taxon>
        <taxon>Liliopsida</taxon>
        <taxon>Poales</taxon>
        <taxon>Poaceae</taxon>
        <taxon>PACMAD clade</taxon>
        <taxon>Chloridoideae</taxon>
        <taxon>Cynodonteae</taxon>
        <taxon>Eleusininae</taxon>
        <taxon>Eleusine</taxon>
    </lineage>
</organism>
<dbReference type="SUPFAM" id="SSF51556">
    <property type="entry name" value="Metallo-dependent hydrolases"/>
    <property type="match status" value="1"/>
</dbReference>
<keyword evidence="1 2" id="KW-0456">Lyase</keyword>
<dbReference type="InterPro" id="IPR006680">
    <property type="entry name" value="Amidohydro-rel"/>
</dbReference>
<evidence type="ECO:0000259" key="3">
    <source>
        <dbReference type="Pfam" id="PF04909"/>
    </source>
</evidence>
<reference evidence="4" key="1">
    <citation type="journal article" date="2018" name="DNA Res.">
        <title>Multiple hybrid de novo genome assembly of finger millet, an orphan allotetraploid crop.</title>
        <authorList>
            <person name="Hatakeyama M."/>
            <person name="Aluri S."/>
            <person name="Balachadran M.T."/>
            <person name="Sivarajan S.R."/>
            <person name="Patrignani A."/>
            <person name="Gruter S."/>
            <person name="Poveda L."/>
            <person name="Shimizu-Inatsugi R."/>
            <person name="Baeten J."/>
            <person name="Francoijs K.J."/>
            <person name="Nataraja K.N."/>
            <person name="Reddy Y.A.N."/>
            <person name="Phadnis S."/>
            <person name="Ravikumar R.L."/>
            <person name="Schlapbach R."/>
            <person name="Sreeman S.M."/>
            <person name="Shimizu K.K."/>
        </authorList>
    </citation>
    <scope>NUCLEOTIDE SEQUENCE</scope>
</reference>
<comment type="caution">
    <text evidence="4">The sequence shown here is derived from an EMBL/GenBank/DDBJ whole genome shotgun (WGS) entry which is preliminary data.</text>
</comment>
<dbReference type="InterPro" id="IPR032466">
    <property type="entry name" value="Metal_Hydrolase"/>
</dbReference>
<protein>
    <recommendedName>
        <fullName evidence="3">Amidohydrolase-related domain-containing protein</fullName>
    </recommendedName>
</protein>
<comment type="similarity">
    <text evidence="2">Belongs to the metallo-dependent hydrolases superfamily.</text>
</comment>
<feature type="domain" description="Amidohydrolase-related" evidence="3">
    <location>
        <begin position="101"/>
        <end position="181"/>
    </location>
</feature>
<dbReference type="GO" id="GO:0016787">
    <property type="term" value="F:hydrolase activity"/>
    <property type="evidence" value="ECO:0007669"/>
    <property type="project" value="InterPro"/>
</dbReference>
<keyword evidence="2" id="KW-0210">Decarboxylase</keyword>
<dbReference type="InterPro" id="IPR032465">
    <property type="entry name" value="ACMSD"/>
</dbReference>
<dbReference type="EMBL" id="BQKI01000009">
    <property type="protein sequence ID" value="GJN03118.1"/>
    <property type="molecule type" value="Genomic_DNA"/>
</dbReference>
<evidence type="ECO:0000256" key="1">
    <source>
        <dbReference type="ARBA" id="ARBA00023239"/>
    </source>
</evidence>
<proteinExistence type="inferred from homology"/>
<dbReference type="Proteomes" id="UP001054889">
    <property type="component" value="Unassembled WGS sequence"/>
</dbReference>
<dbReference type="AlphaFoldDB" id="A0AAV5CWV4"/>
<evidence type="ECO:0000313" key="4">
    <source>
        <dbReference type="EMBL" id="GJN03118.1"/>
    </source>
</evidence>
<accession>A0AAV5CWV4</accession>
<evidence type="ECO:0000313" key="5">
    <source>
        <dbReference type="Proteomes" id="UP001054889"/>
    </source>
</evidence>
<name>A0AAV5CWV4_ELECO</name>